<accession>A0A8T0I7C0</accession>
<dbReference type="Proteomes" id="UP000822688">
    <property type="component" value="Chromosome 4"/>
</dbReference>
<sequence>MSIVITCFHQHYSSMKTFKISKYILVTASALKIENRPCVVISSAIRGYFDRTWHCIKVVGSSACACYNSILHMITTRPRLEFSIYATSLPCHAMPCLKGFEGAATETSIVSKENTTSKQQTRI</sequence>
<dbReference type="AlphaFoldDB" id="A0A8T0I7C0"/>
<keyword evidence="2" id="KW-1185">Reference proteome</keyword>
<proteinExistence type="predicted"/>
<evidence type="ECO:0000313" key="1">
    <source>
        <dbReference type="EMBL" id="KAG0578875.1"/>
    </source>
</evidence>
<evidence type="ECO:0000313" key="2">
    <source>
        <dbReference type="Proteomes" id="UP000822688"/>
    </source>
</evidence>
<protein>
    <submittedName>
        <fullName evidence="1">Uncharacterized protein</fullName>
    </submittedName>
</protein>
<reference evidence="1" key="1">
    <citation type="submission" date="2020-06" db="EMBL/GenBank/DDBJ databases">
        <title>WGS assembly of Ceratodon purpureus strain R40.</title>
        <authorList>
            <person name="Carey S.B."/>
            <person name="Jenkins J."/>
            <person name="Shu S."/>
            <person name="Lovell J.T."/>
            <person name="Sreedasyam A."/>
            <person name="Maumus F."/>
            <person name="Tiley G.P."/>
            <person name="Fernandez-Pozo N."/>
            <person name="Barry K."/>
            <person name="Chen C."/>
            <person name="Wang M."/>
            <person name="Lipzen A."/>
            <person name="Daum C."/>
            <person name="Saski C.A."/>
            <person name="Payton A.C."/>
            <person name="Mcbreen J.C."/>
            <person name="Conrad R.E."/>
            <person name="Kollar L.M."/>
            <person name="Olsson S."/>
            <person name="Huttunen S."/>
            <person name="Landis J.B."/>
            <person name="Wickett N.J."/>
            <person name="Johnson M.G."/>
            <person name="Rensing S.A."/>
            <person name="Grimwood J."/>
            <person name="Schmutz J."/>
            <person name="Mcdaniel S.F."/>
        </authorList>
    </citation>
    <scope>NUCLEOTIDE SEQUENCE</scope>
    <source>
        <strain evidence="1">R40</strain>
    </source>
</reference>
<gene>
    <name evidence="1" type="ORF">KC19_4G056300</name>
</gene>
<name>A0A8T0I7C0_CERPU</name>
<organism evidence="1 2">
    <name type="scientific">Ceratodon purpureus</name>
    <name type="common">Fire moss</name>
    <name type="synonym">Dicranum purpureum</name>
    <dbReference type="NCBI Taxonomy" id="3225"/>
    <lineage>
        <taxon>Eukaryota</taxon>
        <taxon>Viridiplantae</taxon>
        <taxon>Streptophyta</taxon>
        <taxon>Embryophyta</taxon>
        <taxon>Bryophyta</taxon>
        <taxon>Bryophytina</taxon>
        <taxon>Bryopsida</taxon>
        <taxon>Dicranidae</taxon>
        <taxon>Pseudoditrichales</taxon>
        <taxon>Ditrichaceae</taxon>
        <taxon>Ceratodon</taxon>
    </lineage>
</organism>
<comment type="caution">
    <text evidence="1">The sequence shown here is derived from an EMBL/GenBank/DDBJ whole genome shotgun (WGS) entry which is preliminary data.</text>
</comment>
<dbReference type="EMBL" id="CM026424">
    <property type="protein sequence ID" value="KAG0578875.1"/>
    <property type="molecule type" value="Genomic_DNA"/>
</dbReference>